<keyword evidence="1" id="KW-0175">Coiled coil</keyword>
<protein>
    <submittedName>
        <fullName evidence="2">Uncharacterized protein</fullName>
    </submittedName>
</protein>
<dbReference type="Proteomes" id="UP000053232">
    <property type="component" value="Unassembled WGS sequence"/>
</dbReference>
<evidence type="ECO:0000313" key="3">
    <source>
        <dbReference type="Proteomes" id="UP000053232"/>
    </source>
</evidence>
<reference evidence="3" key="1">
    <citation type="journal article" date="2014" name="Cell">
        <title>The Architecture of a Scrambled Genome Reveals Massive Levels of Genomic Rearrangement during Development.</title>
        <authorList>
            <person name="Chen X."/>
            <person name="Bracht J.R."/>
            <person name="Goldman A.D."/>
            <person name="Dolzhenko E."/>
            <person name="Clay D.M."/>
            <person name="Swart E.C."/>
            <person name="Perlman D.H."/>
            <person name="Doak T.G."/>
            <person name="Stuart A."/>
            <person name="Amemiya C.T."/>
            <person name="Sebra R.P."/>
            <person name="Landweber L.F."/>
        </authorList>
    </citation>
    <scope>NUCLEOTIDE SEQUENCE [LARGE SCALE GENOMIC DNA]</scope>
    <source>
        <strain evidence="3">JRB310</strain>
    </source>
</reference>
<sequence>MHIKDPNHISKVMQNDVPKQIMNQMEQLKLQIILDQSLRLQVYKYLTLNKNYGCISNLSKAERLILHKLKDLVPESKLKINLQQCPMILTELELLMRFSYNYIIIRNSTHNSNAYIYYDYFILKIPKGIGQLITLEIQNTSTQLYDTCFRSIQQWQDRHKTSFKKLNLKISNTSYTDALLCQNLMKNFKDINIDGCVYTPKIKDLLLQLIQAEKENNQAKITELTPQIQTYVNQESQATNQIDSLKIESCIIIDNQICDAFKTVKILVLNNTFLNQHCFKKLSDLKQIETFKCVGKNLSDSTISKEHDQQLKTLLTEFDFKLISNFSQLKKLTATLQKNQDLIDLMDALKQIENKEILVKLIFNYPVQLTQLIINFPSFLNYQSTIICPKIVFVDQALPDQVKNDSIMKIFSVGIPQFLEETLHSSSTQSLKVIQFGKSDSNNLVSQPQAICSLKFEITVNAQLINQNEIQQDNQNECQNRLLLMIQKYKDINLDIKIIG</sequence>
<evidence type="ECO:0000313" key="2">
    <source>
        <dbReference type="EMBL" id="KEJ82650.1"/>
    </source>
</evidence>
<gene>
    <name evidence="2" type="ORF">OXYTRIMIC_447</name>
</gene>
<feature type="coiled-coil region" evidence="1">
    <location>
        <begin position="202"/>
        <end position="248"/>
    </location>
</feature>
<dbReference type="AlphaFoldDB" id="A0A073HZI9"/>
<proteinExistence type="predicted"/>
<accession>A0A073HZI9</accession>
<dbReference type="EMBL" id="ARYC01008482">
    <property type="protein sequence ID" value="KEJ82650.1"/>
    <property type="molecule type" value="Genomic_DNA"/>
</dbReference>
<evidence type="ECO:0000256" key="1">
    <source>
        <dbReference type="SAM" id="Coils"/>
    </source>
</evidence>
<organism evidence="2 3">
    <name type="scientific">Oxytricha trifallax</name>
    <dbReference type="NCBI Taxonomy" id="1172189"/>
    <lineage>
        <taxon>Eukaryota</taxon>
        <taxon>Sar</taxon>
        <taxon>Alveolata</taxon>
        <taxon>Ciliophora</taxon>
        <taxon>Intramacronucleata</taxon>
        <taxon>Spirotrichea</taxon>
        <taxon>Stichotrichia</taxon>
        <taxon>Sporadotrichida</taxon>
        <taxon>Oxytrichidae</taxon>
        <taxon>Oxytrichinae</taxon>
        <taxon>Oxytricha</taxon>
    </lineage>
</organism>
<keyword evidence="3" id="KW-1185">Reference proteome</keyword>
<comment type="caution">
    <text evidence="2">The sequence shown here is derived from an EMBL/GenBank/DDBJ whole genome shotgun (WGS) entry which is preliminary data.</text>
</comment>
<name>A0A073HZI9_9SPIT</name>